<dbReference type="InterPro" id="IPR003610">
    <property type="entry name" value="CBM5/12"/>
</dbReference>
<dbReference type="CDD" id="cd12214">
    <property type="entry name" value="ChiA1_BD"/>
    <property type="match status" value="1"/>
</dbReference>
<dbReference type="InterPro" id="IPR001316">
    <property type="entry name" value="Pept_S1A_streptogrisin"/>
</dbReference>
<evidence type="ECO:0000256" key="7">
    <source>
        <dbReference type="ARBA" id="ARBA00023157"/>
    </source>
</evidence>
<feature type="domain" description="Chitin-binding type-3" evidence="10">
    <location>
        <begin position="409"/>
        <end position="455"/>
    </location>
</feature>
<dbReference type="EMBL" id="PVLV01000545">
    <property type="protein sequence ID" value="PRH76223.1"/>
    <property type="molecule type" value="Genomic_DNA"/>
</dbReference>
<keyword evidence="7" id="KW-1015">Disulfide bond</keyword>
<dbReference type="Pfam" id="PF02839">
    <property type="entry name" value="CBM_5_12"/>
    <property type="match status" value="1"/>
</dbReference>
<dbReference type="Gene3D" id="2.10.10.20">
    <property type="entry name" value="Carbohydrate-binding module superfamily 5/12"/>
    <property type="match status" value="1"/>
</dbReference>
<dbReference type="Pfam" id="PF02983">
    <property type="entry name" value="Pro_Al_protease"/>
    <property type="match status" value="1"/>
</dbReference>
<gene>
    <name evidence="11" type="ORF">C6N75_26785</name>
</gene>
<dbReference type="GO" id="GO:0006508">
    <property type="term" value="P:proteolysis"/>
    <property type="evidence" value="ECO:0007669"/>
    <property type="project" value="UniProtKB-KW"/>
</dbReference>
<reference evidence="11 12" key="1">
    <citation type="submission" date="2018-03" db="EMBL/GenBank/DDBJ databases">
        <title>Novel Streptomyces sp. from soil.</title>
        <authorList>
            <person name="Tan G.Y.A."/>
            <person name="Lee Z.Y."/>
        </authorList>
    </citation>
    <scope>NUCLEOTIDE SEQUENCE [LARGE SCALE GENOMIC DNA]</scope>
    <source>
        <strain evidence="11 12">ST5x</strain>
    </source>
</reference>
<dbReference type="CDD" id="cd21112">
    <property type="entry name" value="alphaLP-like"/>
    <property type="match status" value="1"/>
</dbReference>
<dbReference type="GO" id="GO:0005576">
    <property type="term" value="C:extracellular region"/>
    <property type="evidence" value="ECO:0007669"/>
    <property type="project" value="InterPro"/>
</dbReference>
<keyword evidence="3 9" id="KW-0732">Signal</keyword>
<evidence type="ECO:0000256" key="8">
    <source>
        <dbReference type="SAM" id="MobiDB-lite"/>
    </source>
</evidence>
<dbReference type="InterPro" id="IPR004236">
    <property type="entry name" value="Pept_S1_alpha_lytic"/>
</dbReference>
<feature type="compositionally biased region" description="Low complexity" evidence="8">
    <location>
        <begin position="26"/>
        <end position="49"/>
    </location>
</feature>
<dbReference type="GO" id="GO:0004252">
    <property type="term" value="F:serine-type endopeptidase activity"/>
    <property type="evidence" value="ECO:0007669"/>
    <property type="project" value="InterPro"/>
</dbReference>
<comment type="similarity">
    <text evidence="1">Belongs to the peptidase S1 family.</text>
</comment>
<dbReference type="SMART" id="SM00495">
    <property type="entry name" value="ChtBD3"/>
    <property type="match status" value="1"/>
</dbReference>
<dbReference type="Gene3D" id="2.40.10.10">
    <property type="entry name" value="Trypsin-like serine proteases"/>
    <property type="match status" value="2"/>
</dbReference>
<accession>A0A2S9PP96</accession>
<keyword evidence="5" id="KW-0720">Serine protease</keyword>
<dbReference type="SUPFAM" id="SSF50494">
    <property type="entry name" value="Trypsin-like serine proteases"/>
    <property type="match status" value="1"/>
</dbReference>
<evidence type="ECO:0000256" key="5">
    <source>
        <dbReference type="ARBA" id="ARBA00022825"/>
    </source>
</evidence>
<name>A0A2S9PP96_9ACTN</name>
<protein>
    <submittedName>
        <fullName evidence="11">Serine protease</fullName>
    </submittedName>
</protein>
<keyword evidence="6" id="KW-0865">Zymogen</keyword>
<dbReference type="AlphaFoldDB" id="A0A2S9PP96"/>
<dbReference type="SUPFAM" id="SSF51055">
    <property type="entry name" value="Carbohydrate binding domain"/>
    <property type="match status" value="1"/>
</dbReference>
<dbReference type="InterPro" id="IPR043504">
    <property type="entry name" value="Peptidase_S1_PA_chymotrypsin"/>
</dbReference>
<keyword evidence="2 11" id="KW-0645">Protease</keyword>
<dbReference type="InterPro" id="IPR036573">
    <property type="entry name" value="CBM_sf_5/12"/>
</dbReference>
<evidence type="ECO:0000313" key="12">
    <source>
        <dbReference type="Proteomes" id="UP000239322"/>
    </source>
</evidence>
<feature type="signal peptide" evidence="9">
    <location>
        <begin position="1"/>
        <end position="20"/>
    </location>
</feature>
<evidence type="ECO:0000256" key="6">
    <source>
        <dbReference type="ARBA" id="ARBA00023145"/>
    </source>
</evidence>
<dbReference type="InterPro" id="IPR009003">
    <property type="entry name" value="Peptidase_S1_PA"/>
</dbReference>
<keyword evidence="12" id="KW-1185">Reference proteome</keyword>
<keyword evidence="4" id="KW-0378">Hydrolase</keyword>
<dbReference type="Proteomes" id="UP000239322">
    <property type="component" value="Unassembled WGS sequence"/>
</dbReference>
<comment type="caution">
    <text evidence="11">The sequence shown here is derived from an EMBL/GenBank/DDBJ whole genome shotgun (WGS) entry which is preliminary data.</text>
</comment>
<dbReference type="RefSeq" id="WP_105871459.1">
    <property type="nucleotide sequence ID" value="NZ_PVLV01000545.1"/>
</dbReference>
<sequence>MLHRHAAAACAALTAAGAFALAQPAGATPAAEPSPQRAAAPQTTGAGADTDADRAAPAMLDALRRDLGLTAEQASARLRNEAEAGARAGRLRNSLGSRYAGAWVSGQTSGALTVATTDATDTAAIKAAGAEAKVVRHGLAALETAKAKLDRQSARTKTAEAPVWYVDPRTNTVTVETIRPSAAEVLLEASGVDRSLVRTVAVAERPRALHDLRGGDAFHIGNGRCSVGFSVVTGSRQGFVTAGHCGDAGDATTGFNKVAQGSFQASAFPGKDMAWVEANADWKATPYVKGQGGANVEVGGSTEALVGASICRSGSTTGWHCGTVEQHDTSVSYLEGTVRGLTRTTVCAEPGDSGGSYVSGAQAQGVTSGGSGDCTSGGTTYHQPVNPMLKEFGLTLKTNAPDAGDTGKSGTWAAGKVYDAGDQVTYDGASYRCLQPHQAQSGRGPSASPALWQRA</sequence>
<dbReference type="Gene3D" id="3.30.300.50">
    <property type="match status" value="2"/>
</dbReference>
<dbReference type="OrthoDB" id="8781117at2"/>
<organism evidence="11 12">
    <name type="scientific">Streptomyces solincola</name>
    <dbReference type="NCBI Taxonomy" id="2100817"/>
    <lineage>
        <taxon>Bacteria</taxon>
        <taxon>Bacillati</taxon>
        <taxon>Actinomycetota</taxon>
        <taxon>Actinomycetes</taxon>
        <taxon>Kitasatosporales</taxon>
        <taxon>Streptomycetaceae</taxon>
        <taxon>Streptomyces</taxon>
    </lineage>
</organism>
<dbReference type="InterPro" id="IPR035070">
    <property type="entry name" value="Streptogrisin_prodomain"/>
</dbReference>
<feature type="chain" id="PRO_5038555107" evidence="9">
    <location>
        <begin position="21"/>
        <end position="455"/>
    </location>
</feature>
<dbReference type="GO" id="GO:0030246">
    <property type="term" value="F:carbohydrate binding"/>
    <property type="evidence" value="ECO:0007669"/>
    <property type="project" value="InterPro"/>
</dbReference>
<evidence type="ECO:0000313" key="11">
    <source>
        <dbReference type="EMBL" id="PRH76223.1"/>
    </source>
</evidence>
<evidence type="ECO:0000256" key="2">
    <source>
        <dbReference type="ARBA" id="ARBA00022670"/>
    </source>
</evidence>
<evidence type="ECO:0000259" key="10">
    <source>
        <dbReference type="SMART" id="SM00495"/>
    </source>
</evidence>
<evidence type="ECO:0000256" key="9">
    <source>
        <dbReference type="SAM" id="SignalP"/>
    </source>
</evidence>
<dbReference type="GO" id="GO:0005975">
    <property type="term" value="P:carbohydrate metabolic process"/>
    <property type="evidence" value="ECO:0007669"/>
    <property type="project" value="InterPro"/>
</dbReference>
<proteinExistence type="inferred from homology"/>
<dbReference type="PRINTS" id="PR00861">
    <property type="entry name" value="ALYTICPTASE"/>
</dbReference>
<feature type="region of interest" description="Disordered" evidence="8">
    <location>
        <begin position="26"/>
        <end position="51"/>
    </location>
</feature>
<dbReference type="GO" id="GO:0004553">
    <property type="term" value="F:hydrolase activity, hydrolyzing O-glycosyl compounds"/>
    <property type="evidence" value="ECO:0007669"/>
    <property type="project" value="InterPro"/>
</dbReference>
<evidence type="ECO:0000256" key="4">
    <source>
        <dbReference type="ARBA" id="ARBA00022801"/>
    </source>
</evidence>
<evidence type="ECO:0000256" key="3">
    <source>
        <dbReference type="ARBA" id="ARBA00022729"/>
    </source>
</evidence>
<feature type="region of interest" description="Disordered" evidence="8">
    <location>
        <begin position="436"/>
        <end position="455"/>
    </location>
</feature>
<evidence type="ECO:0000256" key="1">
    <source>
        <dbReference type="ARBA" id="ARBA00007664"/>
    </source>
</evidence>